<dbReference type="STRING" id="1076256.A0A2H3CPY9"/>
<accession>A0A2H3CPY9</accession>
<dbReference type="SUPFAM" id="SSF54637">
    <property type="entry name" value="Thioesterase/thiol ester dehydrase-isomerase"/>
    <property type="match status" value="1"/>
</dbReference>
<dbReference type="AlphaFoldDB" id="A0A2H3CPY9"/>
<dbReference type="EMBL" id="KZ293415">
    <property type="protein sequence ID" value="PBK78183.1"/>
    <property type="molecule type" value="Genomic_DNA"/>
</dbReference>
<dbReference type="Proteomes" id="UP000218334">
    <property type="component" value="Unassembled WGS sequence"/>
</dbReference>
<name>A0A2H3CPY9_9AGAR</name>
<gene>
    <name evidence="1" type="ORF">ARMSODRAFT_947053</name>
</gene>
<keyword evidence="2" id="KW-1185">Reference proteome</keyword>
<dbReference type="InterPro" id="IPR029069">
    <property type="entry name" value="HotDog_dom_sf"/>
</dbReference>
<evidence type="ECO:0000313" key="2">
    <source>
        <dbReference type="Proteomes" id="UP000218334"/>
    </source>
</evidence>
<dbReference type="GO" id="GO:0019171">
    <property type="term" value="F:(3R)-hydroxyacyl-[acyl-carrier-protein] dehydratase activity"/>
    <property type="evidence" value="ECO:0007669"/>
    <property type="project" value="TreeGrafter"/>
</dbReference>
<dbReference type="InterPro" id="IPR052741">
    <property type="entry name" value="Mitochondrial_HTD2"/>
</dbReference>
<sequence>MFRGRIQRLAARRLYSSDAAYNIEALDKWIASPKQYILNDTLHPEHLSDLYVTLPTRDGTRKPFHAPEPSTPMGYGHHTTFFYPRIPEPFLRRDGTDADFCPPEPFTRRMWAGGKISWMAGNPLLIGGKATSRMTIGSVEKKNFDRGRPIVFVNKKIEISMEDSAVPSVVEERVHVYLPVAAAVKKEPRQVPGIPDSSDFSFTYKPTLTTLFRFSALTFNAHHIHLDKDYARDFEGYQERLVHGPLTALMMLETATDQNPGVEIKTFEYQATNPLIVNRKHTIFGQWTGDKAFMWCQDEDGVVGMTGTVTFG</sequence>
<evidence type="ECO:0008006" key="3">
    <source>
        <dbReference type="Google" id="ProtNLM"/>
    </source>
</evidence>
<organism evidence="1 2">
    <name type="scientific">Armillaria solidipes</name>
    <dbReference type="NCBI Taxonomy" id="1076256"/>
    <lineage>
        <taxon>Eukaryota</taxon>
        <taxon>Fungi</taxon>
        <taxon>Dikarya</taxon>
        <taxon>Basidiomycota</taxon>
        <taxon>Agaricomycotina</taxon>
        <taxon>Agaricomycetes</taxon>
        <taxon>Agaricomycetidae</taxon>
        <taxon>Agaricales</taxon>
        <taxon>Marasmiineae</taxon>
        <taxon>Physalacriaceae</taxon>
        <taxon>Armillaria</taxon>
    </lineage>
</organism>
<dbReference type="PANTHER" id="PTHR28152">
    <property type="entry name" value="HYDROXYACYL-THIOESTER DEHYDRATASE TYPE 2, MITOCHONDRIAL"/>
    <property type="match status" value="1"/>
</dbReference>
<protein>
    <recommendedName>
        <fullName evidence="3">Thioesterase/thiol ester dehydrase-isomerase</fullName>
    </recommendedName>
</protein>
<reference evidence="2" key="1">
    <citation type="journal article" date="2017" name="Nat. Ecol. Evol.">
        <title>Genome expansion and lineage-specific genetic innovations in the forest pathogenic fungi Armillaria.</title>
        <authorList>
            <person name="Sipos G."/>
            <person name="Prasanna A.N."/>
            <person name="Walter M.C."/>
            <person name="O'Connor E."/>
            <person name="Balint B."/>
            <person name="Krizsan K."/>
            <person name="Kiss B."/>
            <person name="Hess J."/>
            <person name="Varga T."/>
            <person name="Slot J."/>
            <person name="Riley R."/>
            <person name="Boka B."/>
            <person name="Rigling D."/>
            <person name="Barry K."/>
            <person name="Lee J."/>
            <person name="Mihaltcheva S."/>
            <person name="LaButti K."/>
            <person name="Lipzen A."/>
            <person name="Waldron R."/>
            <person name="Moloney N.M."/>
            <person name="Sperisen C."/>
            <person name="Kredics L."/>
            <person name="Vagvoelgyi C."/>
            <person name="Patrignani A."/>
            <person name="Fitzpatrick D."/>
            <person name="Nagy I."/>
            <person name="Doyle S."/>
            <person name="Anderson J.B."/>
            <person name="Grigoriev I.V."/>
            <person name="Gueldener U."/>
            <person name="Muensterkoetter M."/>
            <person name="Nagy L.G."/>
        </authorList>
    </citation>
    <scope>NUCLEOTIDE SEQUENCE [LARGE SCALE GENOMIC DNA]</scope>
    <source>
        <strain evidence="2">28-4</strain>
    </source>
</reference>
<dbReference type="GO" id="GO:0005739">
    <property type="term" value="C:mitochondrion"/>
    <property type="evidence" value="ECO:0007669"/>
    <property type="project" value="TreeGrafter"/>
</dbReference>
<dbReference type="PANTHER" id="PTHR28152:SF1">
    <property type="entry name" value="HYDROXYACYL-THIOESTER DEHYDRATASE TYPE 2, MITOCHONDRIAL"/>
    <property type="match status" value="1"/>
</dbReference>
<evidence type="ECO:0000313" key="1">
    <source>
        <dbReference type="EMBL" id="PBK78183.1"/>
    </source>
</evidence>
<proteinExistence type="predicted"/>
<dbReference type="Gene3D" id="3.10.129.10">
    <property type="entry name" value="Hotdog Thioesterase"/>
    <property type="match status" value="1"/>
</dbReference>